<reference evidence="4" key="1">
    <citation type="submission" date="2023-03" db="EMBL/GenBank/DDBJ databases">
        <title>Massive genome expansion in bonnet fungi (Mycena s.s.) driven by repeated elements and novel gene families across ecological guilds.</title>
        <authorList>
            <consortium name="Lawrence Berkeley National Laboratory"/>
            <person name="Harder C.B."/>
            <person name="Miyauchi S."/>
            <person name="Viragh M."/>
            <person name="Kuo A."/>
            <person name="Thoen E."/>
            <person name="Andreopoulos B."/>
            <person name="Lu D."/>
            <person name="Skrede I."/>
            <person name="Drula E."/>
            <person name="Henrissat B."/>
            <person name="Morin E."/>
            <person name="Kohler A."/>
            <person name="Barry K."/>
            <person name="LaButti K."/>
            <person name="Morin E."/>
            <person name="Salamov A."/>
            <person name="Lipzen A."/>
            <person name="Mereny Z."/>
            <person name="Hegedus B."/>
            <person name="Baldrian P."/>
            <person name="Stursova M."/>
            <person name="Weitz H."/>
            <person name="Taylor A."/>
            <person name="Grigoriev I.V."/>
            <person name="Nagy L.G."/>
            <person name="Martin F."/>
            <person name="Kauserud H."/>
        </authorList>
    </citation>
    <scope>NUCLEOTIDE SEQUENCE</scope>
    <source>
        <strain evidence="4">CBHHK002</strain>
    </source>
</reference>
<feature type="transmembrane region" description="Helical" evidence="2">
    <location>
        <begin position="6"/>
        <end position="32"/>
    </location>
</feature>
<keyword evidence="2" id="KW-0812">Transmembrane</keyword>
<dbReference type="Proteomes" id="UP001218218">
    <property type="component" value="Unassembled WGS sequence"/>
</dbReference>
<feature type="domain" description="DUF6533" evidence="3">
    <location>
        <begin position="21"/>
        <end position="66"/>
    </location>
</feature>
<feature type="transmembrane region" description="Helical" evidence="2">
    <location>
        <begin position="90"/>
        <end position="112"/>
    </location>
</feature>
<keyword evidence="2" id="KW-1133">Transmembrane helix</keyword>
<comment type="caution">
    <text evidence="4">The sequence shown here is derived from an EMBL/GenBank/DDBJ whole genome shotgun (WGS) entry which is preliminary data.</text>
</comment>
<dbReference type="InterPro" id="IPR045340">
    <property type="entry name" value="DUF6533"/>
</dbReference>
<dbReference type="Pfam" id="PF20151">
    <property type="entry name" value="DUF6533"/>
    <property type="match status" value="1"/>
</dbReference>
<organism evidence="4 5">
    <name type="scientific">Mycena albidolilacea</name>
    <dbReference type="NCBI Taxonomy" id="1033008"/>
    <lineage>
        <taxon>Eukaryota</taxon>
        <taxon>Fungi</taxon>
        <taxon>Dikarya</taxon>
        <taxon>Basidiomycota</taxon>
        <taxon>Agaricomycotina</taxon>
        <taxon>Agaricomycetes</taxon>
        <taxon>Agaricomycetidae</taxon>
        <taxon>Agaricales</taxon>
        <taxon>Marasmiineae</taxon>
        <taxon>Mycenaceae</taxon>
        <taxon>Mycena</taxon>
    </lineage>
</organism>
<evidence type="ECO:0000259" key="3">
    <source>
        <dbReference type="Pfam" id="PF20151"/>
    </source>
</evidence>
<keyword evidence="5" id="KW-1185">Reference proteome</keyword>
<dbReference type="EMBL" id="JARIHO010000006">
    <property type="protein sequence ID" value="KAJ7359983.1"/>
    <property type="molecule type" value="Genomic_DNA"/>
</dbReference>
<keyword evidence="2" id="KW-0472">Membrane</keyword>
<feature type="transmembrane region" description="Helical" evidence="2">
    <location>
        <begin position="174"/>
        <end position="194"/>
    </location>
</feature>
<dbReference type="AlphaFoldDB" id="A0AAD7F0P4"/>
<evidence type="ECO:0000313" key="4">
    <source>
        <dbReference type="EMBL" id="KAJ7359983.1"/>
    </source>
</evidence>
<feature type="transmembrane region" description="Helical" evidence="2">
    <location>
        <begin position="124"/>
        <end position="147"/>
    </location>
</feature>
<evidence type="ECO:0000256" key="1">
    <source>
        <dbReference type="SAM" id="Coils"/>
    </source>
</evidence>
<feature type="transmembrane region" description="Helical" evidence="2">
    <location>
        <begin position="232"/>
        <end position="256"/>
    </location>
</feature>
<evidence type="ECO:0000313" key="5">
    <source>
        <dbReference type="Proteomes" id="UP001218218"/>
    </source>
</evidence>
<sequence length="322" mass="36156">MDAGLLQSIVVALENVLTTRYLSAAGYVVLLYDHLLTLDDEVKYVWSAPGTIAKVLFLTLRYMVPLFLTGETITRTGIVVIPMSDAVCKIWTSLATYAGWFSITMSNFLVLLRIWTTLPRGHRLITWSLVFFIVMQLASLGVTTWVISNMIPVLFFDPAAGFCSFSAKPNVAGLWIPGLIFEVIVFLTVCWNALDRPRALGTDSETHITRILFRDGVIYFIILFVLRVSNTVLALVAPVSLIFVAVYFIWAATTITTSRLIINSRRAVAEAEQRRERLMAEEEAEARDSVGLDDLQLQSIDQRRRARSASFSRWSKGGTFWA</sequence>
<keyword evidence="1" id="KW-0175">Coiled coil</keyword>
<feature type="coiled-coil region" evidence="1">
    <location>
        <begin position="261"/>
        <end position="288"/>
    </location>
</feature>
<feature type="transmembrane region" description="Helical" evidence="2">
    <location>
        <begin position="44"/>
        <end position="64"/>
    </location>
</feature>
<protein>
    <recommendedName>
        <fullName evidence="3">DUF6533 domain-containing protein</fullName>
    </recommendedName>
</protein>
<evidence type="ECO:0000256" key="2">
    <source>
        <dbReference type="SAM" id="Phobius"/>
    </source>
</evidence>
<accession>A0AAD7F0P4</accession>
<gene>
    <name evidence="4" type="ORF">DFH08DRAFT_1075258</name>
</gene>
<name>A0AAD7F0P4_9AGAR</name>
<feature type="transmembrane region" description="Helical" evidence="2">
    <location>
        <begin position="206"/>
        <end position="226"/>
    </location>
</feature>
<proteinExistence type="predicted"/>